<dbReference type="SUPFAM" id="SSF69322">
    <property type="entry name" value="Tricorn protease domain 2"/>
    <property type="match status" value="1"/>
</dbReference>
<gene>
    <name evidence="1" type="ORF">MCOR_40404</name>
</gene>
<dbReference type="AlphaFoldDB" id="A0A6J8DFR3"/>
<name>A0A6J8DFR3_MYTCO</name>
<proteinExistence type="predicted"/>
<protein>
    <submittedName>
        <fullName evidence="1">Uncharacterized protein</fullName>
    </submittedName>
</protein>
<evidence type="ECO:0000313" key="1">
    <source>
        <dbReference type="EMBL" id="CAC5406885.1"/>
    </source>
</evidence>
<organism evidence="1 2">
    <name type="scientific">Mytilus coruscus</name>
    <name type="common">Sea mussel</name>
    <dbReference type="NCBI Taxonomy" id="42192"/>
    <lineage>
        <taxon>Eukaryota</taxon>
        <taxon>Metazoa</taxon>
        <taxon>Spiralia</taxon>
        <taxon>Lophotrochozoa</taxon>
        <taxon>Mollusca</taxon>
        <taxon>Bivalvia</taxon>
        <taxon>Autobranchia</taxon>
        <taxon>Pteriomorphia</taxon>
        <taxon>Mytilida</taxon>
        <taxon>Mytiloidea</taxon>
        <taxon>Mytilidae</taxon>
        <taxon>Mytilinae</taxon>
        <taxon>Mytilus</taxon>
    </lineage>
</organism>
<dbReference type="EMBL" id="CACVKT020007264">
    <property type="protein sequence ID" value="CAC5406885.1"/>
    <property type="molecule type" value="Genomic_DNA"/>
</dbReference>
<dbReference type="OrthoDB" id="6064561at2759"/>
<keyword evidence="2" id="KW-1185">Reference proteome</keyword>
<sequence>MDNISQVTENILSQTEMTLEDLSKCRNEIKKRVSEIKQKFIAHLDKLKADIHKGIDNKYKQCNETVSRNKDKIKSSTDSLSIWKKDLKSLKQHTSEIHLFQAVKYLDAKTHQKELEMREIQTATVPILTYHPSESASNIKKFIPDLGAITVDTVPVPMSVLYIDLQGQFLVRDEKILALTSSFQTKQLGDGVSIFPGCFIPGHRLLVCQNGGRQLYVCQLDGSKPKVINLDDLPFNITLYGNNHAKVSVSDEVIQIIDLTTLKPGGIINVEECCRGITSVKDKIWVNNQRFTLTIVDINGK</sequence>
<reference evidence="1 2" key="1">
    <citation type="submission" date="2020-06" db="EMBL/GenBank/DDBJ databases">
        <authorList>
            <person name="Li R."/>
            <person name="Bekaert M."/>
        </authorList>
    </citation>
    <scope>NUCLEOTIDE SEQUENCE [LARGE SCALE GENOMIC DNA]</scope>
    <source>
        <strain evidence="2">wild</strain>
    </source>
</reference>
<accession>A0A6J8DFR3</accession>
<dbReference type="Proteomes" id="UP000507470">
    <property type="component" value="Unassembled WGS sequence"/>
</dbReference>
<evidence type="ECO:0000313" key="2">
    <source>
        <dbReference type="Proteomes" id="UP000507470"/>
    </source>
</evidence>